<dbReference type="InterPro" id="IPR020422">
    <property type="entry name" value="TYR_PHOSPHATASE_DUAL_dom"/>
</dbReference>
<dbReference type="CDD" id="cd14498">
    <property type="entry name" value="DSP"/>
    <property type="match status" value="1"/>
</dbReference>
<accession>A0A9N9AXT7</accession>
<sequence>MSTFNDLLSVNSQLGEETKSVIKAISLNEKTTWEKFQEETKDMFQYQELGWFCKGYSFREIIKEAKRADPEDFHGPFEIITDFLYLGGALTAASPLRLKNCGIRYILNLSCLDNFFEREEQLVEYPGIEPFRYLRIVIDDNCKVDIRQYFNICAKFINMARDEHERVYVHCYAGISRSVTIILAYLASIGRWNIDDELMKIKTLHSWKCQPNPAFMRQLYEYADDLKKGTYSTQASKSSVALEDPKKRFYETLDLDE</sequence>
<dbReference type="PANTHER" id="PTHR10159">
    <property type="entry name" value="DUAL SPECIFICITY PROTEIN PHOSPHATASE"/>
    <property type="match status" value="1"/>
</dbReference>
<dbReference type="InterPro" id="IPR000340">
    <property type="entry name" value="Dual-sp_phosphatase_cat-dom"/>
</dbReference>
<evidence type="ECO:0000313" key="7">
    <source>
        <dbReference type="EMBL" id="CAG8548684.1"/>
    </source>
</evidence>
<gene>
    <name evidence="7" type="ORF">ALEPTO_LOCUS5768</name>
</gene>
<dbReference type="GO" id="GO:0043409">
    <property type="term" value="P:negative regulation of MAPK cascade"/>
    <property type="evidence" value="ECO:0007669"/>
    <property type="project" value="TreeGrafter"/>
</dbReference>
<dbReference type="OrthoDB" id="2017893at2759"/>
<dbReference type="InterPro" id="IPR029021">
    <property type="entry name" value="Prot-tyrosine_phosphatase-like"/>
</dbReference>
<dbReference type="GO" id="GO:0004725">
    <property type="term" value="F:protein tyrosine phosphatase activity"/>
    <property type="evidence" value="ECO:0007669"/>
    <property type="project" value="UniProtKB-EC"/>
</dbReference>
<dbReference type="Proteomes" id="UP000789508">
    <property type="component" value="Unassembled WGS sequence"/>
</dbReference>
<comment type="caution">
    <text evidence="7">The sequence shown here is derived from an EMBL/GenBank/DDBJ whole genome shotgun (WGS) entry which is preliminary data.</text>
</comment>
<organism evidence="7 8">
    <name type="scientific">Ambispora leptoticha</name>
    <dbReference type="NCBI Taxonomy" id="144679"/>
    <lineage>
        <taxon>Eukaryota</taxon>
        <taxon>Fungi</taxon>
        <taxon>Fungi incertae sedis</taxon>
        <taxon>Mucoromycota</taxon>
        <taxon>Glomeromycotina</taxon>
        <taxon>Glomeromycetes</taxon>
        <taxon>Archaeosporales</taxon>
        <taxon>Ambisporaceae</taxon>
        <taxon>Ambispora</taxon>
    </lineage>
</organism>
<proteinExistence type="inferred from homology"/>
<evidence type="ECO:0000256" key="3">
    <source>
        <dbReference type="ARBA" id="ARBA00022801"/>
    </source>
</evidence>
<reference evidence="7" key="1">
    <citation type="submission" date="2021-06" db="EMBL/GenBank/DDBJ databases">
        <authorList>
            <person name="Kallberg Y."/>
            <person name="Tangrot J."/>
            <person name="Rosling A."/>
        </authorList>
    </citation>
    <scope>NUCLEOTIDE SEQUENCE</scope>
    <source>
        <strain evidence="7">FL130A</strain>
    </source>
</reference>
<dbReference type="PROSITE" id="PS50056">
    <property type="entry name" value="TYR_PHOSPHATASE_2"/>
    <property type="match status" value="1"/>
</dbReference>
<dbReference type="PANTHER" id="PTHR10159:SF519">
    <property type="entry name" value="DUAL SPECIFICITY PROTEIN PHOSPHATASE MPK3"/>
    <property type="match status" value="1"/>
</dbReference>
<name>A0A9N9AXT7_9GLOM</name>
<dbReference type="AlphaFoldDB" id="A0A9N9AXT7"/>
<evidence type="ECO:0000256" key="1">
    <source>
        <dbReference type="ARBA" id="ARBA00008601"/>
    </source>
</evidence>
<dbReference type="Gene3D" id="3.90.190.10">
    <property type="entry name" value="Protein tyrosine phosphatase superfamily"/>
    <property type="match status" value="1"/>
</dbReference>
<dbReference type="PROSITE" id="PS50054">
    <property type="entry name" value="TYR_PHOSPHATASE_DUAL"/>
    <property type="match status" value="1"/>
</dbReference>
<comment type="similarity">
    <text evidence="1">Belongs to the protein-tyrosine phosphatase family. Non-receptor class dual specificity subfamily.</text>
</comment>
<dbReference type="EC" id="3.1.3.48" evidence="2"/>
<evidence type="ECO:0000259" key="6">
    <source>
        <dbReference type="PROSITE" id="PS50056"/>
    </source>
</evidence>
<dbReference type="EMBL" id="CAJVPS010001723">
    <property type="protein sequence ID" value="CAG8548684.1"/>
    <property type="molecule type" value="Genomic_DNA"/>
</dbReference>
<keyword evidence="8" id="KW-1185">Reference proteome</keyword>
<keyword evidence="3" id="KW-0378">Hydrolase</keyword>
<evidence type="ECO:0000256" key="2">
    <source>
        <dbReference type="ARBA" id="ARBA00013064"/>
    </source>
</evidence>
<dbReference type="SMART" id="SM00195">
    <property type="entry name" value="DSPc"/>
    <property type="match status" value="1"/>
</dbReference>
<dbReference type="GO" id="GO:0005737">
    <property type="term" value="C:cytoplasm"/>
    <property type="evidence" value="ECO:0007669"/>
    <property type="project" value="TreeGrafter"/>
</dbReference>
<evidence type="ECO:0000259" key="5">
    <source>
        <dbReference type="PROSITE" id="PS50054"/>
    </source>
</evidence>
<dbReference type="InterPro" id="IPR000387">
    <property type="entry name" value="Tyr_Pase_dom"/>
</dbReference>
<dbReference type="SUPFAM" id="SSF52799">
    <property type="entry name" value="(Phosphotyrosine protein) phosphatases II"/>
    <property type="match status" value="1"/>
</dbReference>
<dbReference type="Pfam" id="PF00782">
    <property type="entry name" value="DSPc"/>
    <property type="match status" value="1"/>
</dbReference>
<feature type="domain" description="Tyrosine-protein phosphatase" evidence="5">
    <location>
        <begin position="75"/>
        <end position="228"/>
    </location>
</feature>
<evidence type="ECO:0000313" key="8">
    <source>
        <dbReference type="Proteomes" id="UP000789508"/>
    </source>
</evidence>
<evidence type="ECO:0000256" key="4">
    <source>
        <dbReference type="ARBA" id="ARBA00022912"/>
    </source>
</evidence>
<protein>
    <recommendedName>
        <fullName evidence="2">protein-tyrosine-phosphatase</fullName>
        <ecNumber evidence="2">3.1.3.48</ecNumber>
    </recommendedName>
</protein>
<keyword evidence="4" id="KW-0904">Protein phosphatase</keyword>
<feature type="domain" description="Tyrosine specific protein phosphatases" evidence="6">
    <location>
        <begin position="147"/>
        <end position="202"/>
    </location>
</feature>